<keyword evidence="4" id="KW-1185">Reference proteome</keyword>
<accession>A0A226D9J9</accession>
<dbReference type="InterPro" id="IPR050304">
    <property type="entry name" value="MT-severing_AAA_ATPase"/>
</dbReference>
<dbReference type="PANTHER" id="PTHR23074:SF83">
    <property type="entry name" value="VACUOLAR PROTEIN SORTING-ASSOCIATED PROTEIN 4A"/>
    <property type="match status" value="1"/>
</dbReference>
<reference evidence="3 4" key="1">
    <citation type="submission" date="2015-12" db="EMBL/GenBank/DDBJ databases">
        <title>The genome of Folsomia candida.</title>
        <authorList>
            <person name="Faddeeva A."/>
            <person name="Derks M.F."/>
            <person name="Anvar Y."/>
            <person name="Smit S."/>
            <person name="Van Straalen N."/>
            <person name="Roelofs D."/>
        </authorList>
    </citation>
    <scope>NUCLEOTIDE SEQUENCE [LARGE SCALE GENOMIC DNA]</scope>
    <source>
        <strain evidence="3 4">VU population</strain>
        <tissue evidence="3">Whole body</tissue>
    </source>
</reference>
<organism evidence="3 4">
    <name type="scientific">Folsomia candida</name>
    <name type="common">Springtail</name>
    <dbReference type="NCBI Taxonomy" id="158441"/>
    <lineage>
        <taxon>Eukaryota</taxon>
        <taxon>Metazoa</taxon>
        <taxon>Ecdysozoa</taxon>
        <taxon>Arthropoda</taxon>
        <taxon>Hexapoda</taxon>
        <taxon>Collembola</taxon>
        <taxon>Entomobryomorpha</taxon>
        <taxon>Isotomoidea</taxon>
        <taxon>Isotomidae</taxon>
        <taxon>Proisotominae</taxon>
        <taxon>Folsomia</taxon>
    </lineage>
</organism>
<dbReference type="AlphaFoldDB" id="A0A226D9J9"/>
<dbReference type="InterPro" id="IPR003593">
    <property type="entry name" value="AAA+_ATPase"/>
</dbReference>
<evidence type="ECO:0000313" key="3">
    <source>
        <dbReference type="EMBL" id="OXA41823.1"/>
    </source>
</evidence>
<feature type="region of interest" description="Disordered" evidence="1">
    <location>
        <begin position="82"/>
        <end position="183"/>
    </location>
</feature>
<dbReference type="PANTHER" id="PTHR23074">
    <property type="entry name" value="AAA DOMAIN-CONTAINING"/>
    <property type="match status" value="1"/>
</dbReference>
<gene>
    <name evidence="3" type="ORF">Fcan01_23377</name>
</gene>
<feature type="compositionally biased region" description="Basic and acidic residues" evidence="1">
    <location>
        <begin position="130"/>
        <end position="142"/>
    </location>
</feature>
<comment type="caution">
    <text evidence="3">The sequence shown here is derived from an EMBL/GenBank/DDBJ whole genome shotgun (WGS) entry which is preliminary data.</text>
</comment>
<evidence type="ECO:0000259" key="2">
    <source>
        <dbReference type="SMART" id="SM00382"/>
    </source>
</evidence>
<dbReference type="InterPro" id="IPR003959">
    <property type="entry name" value="ATPase_AAA_core"/>
</dbReference>
<name>A0A226D9J9_FOLCA</name>
<dbReference type="OrthoDB" id="198091at2759"/>
<feature type="compositionally biased region" description="Basic and acidic residues" evidence="1">
    <location>
        <begin position="161"/>
        <end position="178"/>
    </location>
</feature>
<sequence>MDDFEKSQSLSQMGIYYHRTRQYRQALEVLTEANKCLKRFSKDRDSTFQLQVLTDLIGVNEDLAIVCLHELEKEKCIAGVHPDNVESMEEEESDDDGKSSQFESDDDEEPQVLISELETGVRDEEEESCNDGKLDQERKITEEENISGIKGNSDNKQGICHTEENDKPSTATGDHKQPEVLPTTNNLPTAVRLTMPVSCGLAETFNPVTNPLVSLMGMDSEIHFSYVNPSANSGTQTISMQDLTENNENATKGKSTNKEAVKLKEKAVAITDDIILQCLVKTGSGRLSDVIGLDHVIVSMKKTIFLPLVAEKEFGSDLQGVLLFGPSGVGKTHILSCLVGELNYIKEEKCKTFPTISIWKVEPKDILHKWIGDSDKYLSRIFELAHEKRPSIIIIDEIDSLLCQRKEDDPEHIRRLKTGFLSCMDGLNNYSGIVVVGLTNFPQHLDYAFRRRFSKRIYIGLPDSFARERILAHYLKKTNLLTESFDLGKISSMTEGFSAHDLAVAISKLQALQYTSNFSSDGVNDTVQLMKVGCKPTTLITQEMFEGLIRTDGSTNGATNDEKTLDELKRWGREFGAEGMTQPVYYEGEYEPTLSSCLFEMFCCLFY</sequence>
<dbReference type="SUPFAM" id="SSF52540">
    <property type="entry name" value="P-loop containing nucleoside triphosphate hydrolases"/>
    <property type="match status" value="1"/>
</dbReference>
<dbReference type="GO" id="GO:0016887">
    <property type="term" value="F:ATP hydrolysis activity"/>
    <property type="evidence" value="ECO:0007669"/>
    <property type="project" value="InterPro"/>
</dbReference>
<dbReference type="EMBL" id="LNIX01000028">
    <property type="protein sequence ID" value="OXA41823.1"/>
    <property type="molecule type" value="Genomic_DNA"/>
</dbReference>
<evidence type="ECO:0000256" key="1">
    <source>
        <dbReference type="SAM" id="MobiDB-lite"/>
    </source>
</evidence>
<dbReference type="InterPro" id="IPR027417">
    <property type="entry name" value="P-loop_NTPase"/>
</dbReference>
<evidence type="ECO:0000313" key="4">
    <source>
        <dbReference type="Proteomes" id="UP000198287"/>
    </source>
</evidence>
<protein>
    <submittedName>
        <fullName evidence="3">Vacuolar protein sorting-associated protein 4B</fullName>
    </submittedName>
</protein>
<dbReference type="STRING" id="158441.A0A226D9J9"/>
<dbReference type="SMART" id="SM00382">
    <property type="entry name" value="AAA"/>
    <property type="match status" value="1"/>
</dbReference>
<dbReference type="GO" id="GO:0005524">
    <property type="term" value="F:ATP binding"/>
    <property type="evidence" value="ECO:0007669"/>
    <property type="project" value="InterPro"/>
</dbReference>
<dbReference type="Gene3D" id="3.40.50.300">
    <property type="entry name" value="P-loop containing nucleotide triphosphate hydrolases"/>
    <property type="match status" value="1"/>
</dbReference>
<dbReference type="Gene3D" id="1.10.8.60">
    <property type="match status" value="1"/>
</dbReference>
<feature type="compositionally biased region" description="Acidic residues" evidence="1">
    <location>
        <begin position="86"/>
        <end position="95"/>
    </location>
</feature>
<feature type="domain" description="AAA+ ATPase" evidence="2">
    <location>
        <begin position="317"/>
        <end position="463"/>
    </location>
</feature>
<dbReference type="Proteomes" id="UP000198287">
    <property type="component" value="Unassembled WGS sequence"/>
</dbReference>
<dbReference type="Pfam" id="PF00004">
    <property type="entry name" value="AAA"/>
    <property type="match status" value="1"/>
</dbReference>
<proteinExistence type="predicted"/>